<gene>
    <name evidence="2" type="ORF">PHYPA_003877</name>
</gene>
<evidence type="ECO:0000313" key="3">
    <source>
        <dbReference type="EnsemblPlants" id="Pp3c3_1880V3.1"/>
    </source>
</evidence>
<sequence>MLNCAADPENEEINADTKLRRLPG</sequence>
<reference evidence="3" key="3">
    <citation type="submission" date="2020-12" db="UniProtKB">
        <authorList>
            <consortium name="EnsemblPlants"/>
        </authorList>
    </citation>
    <scope>IDENTIFICATION</scope>
</reference>
<dbReference type="Gramene" id="Pp3c3_1880V3.1">
    <property type="protein sequence ID" value="Pp3c3_1880V3.1"/>
    <property type="gene ID" value="Pp3c3_1880"/>
</dbReference>
<dbReference type="InParanoid" id="A0A2K1KSX5"/>
<proteinExistence type="predicted"/>
<organism evidence="2">
    <name type="scientific">Physcomitrium patens</name>
    <name type="common">Spreading-leaved earth moss</name>
    <name type="synonym">Physcomitrella patens</name>
    <dbReference type="NCBI Taxonomy" id="3218"/>
    <lineage>
        <taxon>Eukaryota</taxon>
        <taxon>Viridiplantae</taxon>
        <taxon>Streptophyta</taxon>
        <taxon>Embryophyta</taxon>
        <taxon>Bryophyta</taxon>
        <taxon>Bryophytina</taxon>
        <taxon>Bryopsida</taxon>
        <taxon>Funariidae</taxon>
        <taxon>Funariales</taxon>
        <taxon>Funariaceae</taxon>
        <taxon>Physcomitrium</taxon>
    </lineage>
</organism>
<keyword evidence="4" id="KW-1185">Reference proteome</keyword>
<feature type="region of interest" description="Disordered" evidence="1">
    <location>
        <begin position="1"/>
        <end position="24"/>
    </location>
</feature>
<accession>A0A2K1KSX5</accession>
<protein>
    <submittedName>
        <fullName evidence="2 3">Uncharacterized protein</fullName>
    </submittedName>
</protein>
<dbReference type="AlphaFoldDB" id="A0A2K1KSX5"/>
<evidence type="ECO:0000256" key="1">
    <source>
        <dbReference type="SAM" id="MobiDB-lite"/>
    </source>
</evidence>
<reference evidence="2 4" key="1">
    <citation type="journal article" date="2008" name="Science">
        <title>The Physcomitrella genome reveals evolutionary insights into the conquest of land by plants.</title>
        <authorList>
            <person name="Rensing S."/>
            <person name="Lang D."/>
            <person name="Zimmer A."/>
            <person name="Terry A."/>
            <person name="Salamov A."/>
            <person name="Shapiro H."/>
            <person name="Nishiyama T."/>
            <person name="Perroud P.-F."/>
            <person name="Lindquist E."/>
            <person name="Kamisugi Y."/>
            <person name="Tanahashi T."/>
            <person name="Sakakibara K."/>
            <person name="Fujita T."/>
            <person name="Oishi K."/>
            <person name="Shin-I T."/>
            <person name="Kuroki Y."/>
            <person name="Toyoda A."/>
            <person name="Suzuki Y."/>
            <person name="Hashimoto A."/>
            <person name="Yamaguchi K."/>
            <person name="Sugano A."/>
            <person name="Kohara Y."/>
            <person name="Fujiyama A."/>
            <person name="Anterola A."/>
            <person name="Aoki S."/>
            <person name="Ashton N."/>
            <person name="Barbazuk W.B."/>
            <person name="Barker E."/>
            <person name="Bennetzen J."/>
            <person name="Bezanilla M."/>
            <person name="Blankenship R."/>
            <person name="Cho S.H."/>
            <person name="Dutcher S."/>
            <person name="Estelle M."/>
            <person name="Fawcett J.A."/>
            <person name="Gundlach H."/>
            <person name="Hanada K."/>
            <person name="Heyl A."/>
            <person name="Hicks K.A."/>
            <person name="Hugh J."/>
            <person name="Lohr M."/>
            <person name="Mayer K."/>
            <person name="Melkozernov A."/>
            <person name="Murata T."/>
            <person name="Nelson D."/>
            <person name="Pils B."/>
            <person name="Prigge M."/>
            <person name="Reiss B."/>
            <person name="Renner T."/>
            <person name="Rombauts S."/>
            <person name="Rushton P."/>
            <person name="Sanderfoot A."/>
            <person name="Schween G."/>
            <person name="Shiu S.-H."/>
            <person name="Stueber K."/>
            <person name="Theodoulou F.L."/>
            <person name="Tu H."/>
            <person name="Van de Peer Y."/>
            <person name="Verrier P.J."/>
            <person name="Waters E."/>
            <person name="Wood A."/>
            <person name="Yang L."/>
            <person name="Cove D."/>
            <person name="Cuming A."/>
            <person name="Hasebe M."/>
            <person name="Lucas S."/>
            <person name="Mishler D.B."/>
            <person name="Reski R."/>
            <person name="Grigoriev I."/>
            <person name="Quatrano R.S."/>
            <person name="Boore J.L."/>
        </authorList>
    </citation>
    <scope>NUCLEOTIDE SEQUENCE [LARGE SCALE GENOMIC DNA]</scope>
    <source>
        <strain evidence="3 4">cv. Gransden 2004</strain>
    </source>
</reference>
<reference evidence="2 4" key="2">
    <citation type="journal article" date="2018" name="Plant J.">
        <title>The Physcomitrella patens chromosome-scale assembly reveals moss genome structure and evolution.</title>
        <authorList>
            <person name="Lang D."/>
            <person name="Ullrich K.K."/>
            <person name="Murat F."/>
            <person name="Fuchs J."/>
            <person name="Jenkins J."/>
            <person name="Haas F.B."/>
            <person name="Piednoel M."/>
            <person name="Gundlach H."/>
            <person name="Van Bel M."/>
            <person name="Meyberg R."/>
            <person name="Vives C."/>
            <person name="Morata J."/>
            <person name="Symeonidi A."/>
            <person name="Hiss M."/>
            <person name="Muchero W."/>
            <person name="Kamisugi Y."/>
            <person name="Saleh O."/>
            <person name="Blanc G."/>
            <person name="Decker E.L."/>
            <person name="van Gessel N."/>
            <person name="Grimwood J."/>
            <person name="Hayes R.D."/>
            <person name="Graham S.W."/>
            <person name="Gunter L.E."/>
            <person name="McDaniel S.F."/>
            <person name="Hoernstein S.N.W."/>
            <person name="Larsson A."/>
            <person name="Li F.W."/>
            <person name="Perroud P.F."/>
            <person name="Phillips J."/>
            <person name="Ranjan P."/>
            <person name="Rokshar D.S."/>
            <person name="Rothfels C.J."/>
            <person name="Schneider L."/>
            <person name="Shu S."/>
            <person name="Stevenson D.W."/>
            <person name="Thummler F."/>
            <person name="Tillich M."/>
            <person name="Villarreal Aguilar J.C."/>
            <person name="Widiez T."/>
            <person name="Wong G.K."/>
            <person name="Wymore A."/>
            <person name="Zhang Y."/>
            <person name="Zimmer A.D."/>
            <person name="Quatrano R.S."/>
            <person name="Mayer K.F.X."/>
            <person name="Goodstein D."/>
            <person name="Casacuberta J.M."/>
            <person name="Vandepoele K."/>
            <person name="Reski R."/>
            <person name="Cuming A.C."/>
            <person name="Tuskan G.A."/>
            <person name="Maumus F."/>
            <person name="Salse J."/>
            <person name="Schmutz J."/>
            <person name="Rensing S.A."/>
        </authorList>
    </citation>
    <scope>NUCLEOTIDE SEQUENCE [LARGE SCALE GENOMIC DNA]</scope>
    <source>
        <strain evidence="3 4">cv. Gransden 2004</strain>
    </source>
</reference>
<name>A0A2K1KSX5_PHYPA</name>
<dbReference type="EMBL" id="ABEU02000003">
    <property type="protein sequence ID" value="PNR56885.1"/>
    <property type="molecule type" value="Genomic_DNA"/>
</dbReference>
<evidence type="ECO:0000313" key="4">
    <source>
        <dbReference type="Proteomes" id="UP000006727"/>
    </source>
</evidence>
<dbReference type="Proteomes" id="UP000006727">
    <property type="component" value="Chromosome 3"/>
</dbReference>
<dbReference type="EnsemblPlants" id="Pp3c3_1880V3.1">
    <property type="protein sequence ID" value="Pp3c3_1880V3.1"/>
    <property type="gene ID" value="Pp3c3_1880"/>
</dbReference>
<feature type="compositionally biased region" description="Basic and acidic residues" evidence="1">
    <location>
        <begin position="15"/>
        <end position="24"/>
    </location>
</feature>
<evidence type="ECO:0000313" key="2">
    <source>
        <dbReference type="EMBL" id="PNR56885.1"/>
    </source>
</evidence>